<dbReference type="EMBL" id="GGEC01058191">
    <property type="protein sequence ID" value="MBX38675.1"/>
    <property type="molecule type" value="Transcribed_RNA"/>
</dbReference>
<dbReference type="AlphaFoldDB" id="A0A2P2N892"/>
<proteinExistence type="predicted"/>
<name>A0A2P2N892_RHIMU</name>
<organism evidence="1">
    <name type="scientific">Rhizophora mucronata</name>
    <name type="common">Asiatic mangrove</name>
    <dbReference type="NCBI Taxonomy" id="61149"/>
    <lineage>
        <taxon>Eukaryota</taxon>
        <taxon>Viridiplantae</taxon>
        <taxon>Streptophyta</taxon>
        <taxon>Embryophyta</taxon>
        <taxon>Tracheophyta</taxon>
        <taxon>Spermatophyta</taxon>
        <taxon>Magnoliopsida</taxon>
        <taxon>eudicotyledons</taxon>
        <taxon>Gunneridae</taxon>
        <taxon>Pentapetalae</taxon>
        <taxon>rosids</taxon>
        <taxon>fabids</taxon>
        <taxon>Malpighiales</taxon>
        <taxon>Rhizophoraceae</taxon>
        <taxon>Rhizophora</taxon>
    </lineage>
</organism>
<accession>A0A2P2N892</accession>
<protein>
    <submittedName>
        <fullName evidence="1">Uncharacterized protein</fullName>
    </submittedName>
</protein>
<reference evidence="1" key="1">
    <citation type="submission" date="2018-02" db="EMBL/GenBank/DDBJ databases">
        <title>Rhizophora mucronata_Transcriptome.</title>
        <authorList>
            <person name="Meera S.P."/>
            <person name="Sreeshan A."/>
            <person name="Augustine A."/>
        </authorList>
    </citation>
    <scope>NUCLEOTIDE SEQUENCE</scope>
    <source>
        <tissue evidence="1">Leaf</tissue>
    </source>
</reference>
<sequence>MYVLATLPGQRFIRYFYE</sequence>
<evidence type="ECO:0000313" key="1">
    <source>
        <dbReference type="EMBL" id="MBX38675.1"/>
    </source>
</evidence>